<evidence type="ECO:0000313" key="2">
    <source>
        <dbReference type="EMBL" id="KAF3859534.1"/>
    </source>
</evidence>
<reference evidence="2 3" key="1">
    <citation type="submission" date="2020-03" db="EMBL/GenBank/DDBJ databases">
        <title>Dissostichus mawsoni Genome sequencing and assembly.</title>
        <authorList>
            <person name="Park H."/>
        </authorList>
    </citation>
    <scope>NUCLEOTIDE SEQUENCE [LARGE SCALE GENOMIC DNA]</scope>
    <source>
        <strain evidence="2">DM0001</strain>
        <tissue evidence="2">Muscle</tissue>
    </source>
</reference>
<comment type="caution">
    <text evidence="2">The sequence shown here is derived from an EMBL/GenBank/DDBJ whole genome shotgun (WGS) entry which is preliminary data.</text>
</comment>
<keyword evidence="3" id="KW-1185">Reference proteome</keyword>
<evidence type="ECO:0000256" key="1">
    <source>
        <dbReference type="SAM" id="MobiDB-lite"/>
    </source>
</evidence>
<dbReference type="OrthoDB" id="10664390at2759"/>
<proteinExistence type="predicted"/>
<dbReference type="Proteomes" id="UP000518266">
    <property type="component" value="Unassembled WGS sequence"/>
</dbReference>
<sequence length="311" mass="33767">MMRNLQVATAGEDEEDLWVVDGQQRTAGRDDQHGCALNTTASGAVARCGSSELRCPCAGDERLHPPADVRSATWTDRGLAGKKRERDTEGGDVQMMSCRKGIGREGGATGAREDSGQAEPRCETGKRGITGLWLSSIALQSRNYSQDVTQCSSDSFTLPSPDRPQHKNPIVLVVCSDNGCLWSSKIIEKRICGHTAATEGSGTMNQGDFSAFPPDSRYLHLILWELRYNQGGGNLRGGADRPLSSEEERHPGRANCTTYCLPWRAAAHPSRPSLTDIEQPLIPKVSVNRSAIHRTTTETSAASYWKLKGAL</sequence>
<protein>
    <submittedName>
        <fullName evidence="2">Uncharacterized protein</fullName>
    </submittedName>
</protein>
<dbReference type="AlphaFoldDB" id="A0A7J5ZCJ4"/>
<dbReference type="EMBL" id="JAAKFY010000003">
    <property type="protein sequence ID" value="KAF3859534.1"/>
    <property type="molecule type" value="Genomic_DNA"/>
</dbReference>
<name>A0A7J5ZCJ4_DISMA</name>
<accession>A0A7J5ZCJ4</accession>
<feature type="compositionally biased region" description="Basic and acidic residues" evidence="1">
    <location>
        <begin position="111"/>
        <end position="123"/>
    </location>
</feature>
<organism evidence="2 3">
    <name type="scientific">Dissostichus mawsoni</name>
    <name type="common">Antarctic cod</name>
    <dbReference type="NCBI Taxonomy" id="36200"/>
    <lineage>
        <taxon>Eukaryota</taxon>
        <taxon>Metazoa</taxon>
        <taxon>Chordata</taxon>
        <taxon>Craniata</taxon>
        <taxon>Vertebrata</taxon>
        <taxon>Euteleostomi</taxon>
        <taxon>Actinopterygii</taxon>
        <taxon>Neopterygii</taxon>
        <taxon>Teleostei</taxon>
        <taxon>Neoteleostei</taxon>
        <taxon>Acanthomorphata</taxon>
        <taxon>Eupercaria</taxon>
        <taxon>Perciformes</taxon>
        <taxon>Notothenioidei</taxon>
        <taxon>Nototheniidae</taxon>
        <taxon>Dissostichus</taxon>
    </lineage>
</organism>
<feature type="region of interest" description="Disordered" evidence="1">
    <location>
        <begin position="72"/>
        <end position="91"/>
    </location>
</feature>
<feature type="region of interest" description="Disordered" evidence="1">
    <location>
        <begin position="101"/>
        <end position="123"/>
    </location>
</feature>
<gene>
    <name evidence="2" type="ORF">F7725_021933</name>
</gene>
<evidence type="ECO:0000313" key="3">
    <source>
        <dbReference type="Proteomes" id="UP000518266"/>
    </source>
</evidence>